<dbReference type="InterPro" id="IPR041698">
    <property type="entry name" value="Methyltransf_25"/>
</dbReference>
<evidence type="ECO:0000313" key="3">
    <source>
        <dbReference type="Proteomes" id="UP001140510"/>
    </source>
</evidence>
<protein>
    <recommendedName>
        <fullName evidence="1">Methyltransferase domain-containing protein</fullName>
    </recommendedName>
</protein>
<gene>
    <name evidence="2" type="ORF">N0V91_009048</name>
</gene>
<reference evidence="2" key="1">
    <citation type="submission" date="2022-10" db="EMBL/GenBank/DDBJ databases">
        <title>Tapping the CABI collections for fungal endophytes: first genome assemblies for Collariella, Neodidymelliopsis, Ascochyta clinopodiicola, Didymella pomorum, Didymosphaeria variabile, Neocosmospora piperis and Neocucurbitaria cava.</title>
        <authorList>
            <person name="Hill R."/>
        </authorList>
    </citation>
    <scope>NUCLEOTIDE SEQUENCE</scope>
    <source>
        <strain evidence="2">IMI 355091</strain>
    </source>
</reference>
<evidence type="ECO:0000259" key="1">
    <source>
        <dbReference type="Pfam" id="PF13649"/>
    </source>
</evidence>
<dbReference type="AlphaFoldDB" id="A0A9W8Z5T3"/>
<dbReference type="Gene3D" id="3.40.50.150">
    <property type="entry name" value="Vaccinia Virus protein VP39"/>
    <property type="match status" value="1"/>
</dbReference>
<comment type="caution">
    <text evidence="2">The sequence shown here is derived from an EMBL/GenBank/DDBJ whole genome shotgun (WGS) entry which is preliminary data.</text>
</comment>
<dbReference type="CDD" id="cd02440">
    <property type="entry name" value="AdoMet_MTases"/>
    <property type="match status" value="1"/>
</dbReference>
<dbReference type="SUPFAM" id="SSF53335">
    <property type="entry name" value="S-adenosyl-L-methionine-dependent methyltransferases"/>
    <property type="match status" value="1"/>
</dbReference>
<dbReference type="OrthoDB" id="2013972at2759"/>
<evidence type="ECO:0000313" key="2">
    <source>
        <dbReference type="EMBL" id="KAJ4399975.1"/>
    </source>
</evidence>
<name>A0A9W8Z5T3_9PLEO</name>
<dbReference type="InterPro" id="IPR029063">
    <property type="entry name" value="SAM-dependent_MTases_sf"/>
</dbReference>
<feature type="domain" description="Methyltransferase" evidence="1">
    <location>
        <begin position="52"/>
        <end position="149"/>
    </location>
</feature>
<dbReference type="Proteomes" id="UP001140510">
    <property type="component" value="Unassembled WGS sequence"/>
</dbReference>
<dbReference type="EMBL" id="JAPEVA010000097">
    <property type="protein sequence ID" value="KAJ4399975.1"/>
    <property type="molecule type" value="Genomic_DNA"/>
</dbReference>
<organism evidence="2 3">
    <name type="scientific">Didymella pomorum</name>
    <dbReference type="NCBI Taxonomy" id="749634"/>
    <lineage>
        <taxon>Eukaryota</taxon>
        <taxon>Fungi</taxon>
        <taxon>Dikarya</taxon>
        <taxon>Ascomycota</taxon>
        <taxon>Pezizomycotina</taxon>
        <taxon>Dothideomycetes</taxon>
        <taxon>Pleosporomycetidae</taxon>
        <taxon>Pleosporales</taxon>
        <taxon>Pleosporineae</taxon>
        <taxon>Didymellaceae</taxon>
        <taxon>Didymella</taxon>
    </lineage>
</organism>
<keyword evidence="3" id="KW-1185">Reference proteome</keyword>
<accession>A0A9W8Z5T3</accession>
<proteinExistence type="predicted"/>
<dbReference type="Pfam" id="PF13649">
    <property type="entry name" value="Methyltransf_25"/>
    <property type="match status" value="1"/>
</dbReference>
<sequence>MATTDAVKSAWQHSTDIAQRYKMAENATRPFAKTMVDLTEQLTTIKTTPVQIFDLGCGTGAVVAEIYASLKQEQWGDVEVLAGDVSPAMLEYLKKRGEEEGWSGLTTKMVDGTKLESADLANSFSHIFVGFAVFMLPPDTISQLAKKLASGGTLAVSTWAYLPWFSLLERTLEKVDGGPSMPTEKQLWAMMTNGLAWEDKAFVRKQLEEAGLNKVEVVQRKENVDCGTPETFMTTFKFVLGMLSTQWPEEKRGKWVEEIADAMTAILTEDVGGPDKHVFMEFEGIVGVGLKG</sequence>